<organism evidence="2 3">
    <name type="scientific">Coniochaeta ligniaria NRRL 30616</name>
    <dbReference type="NCBI Taxonomy" id="1408157"/>
    <lineage>
        <taxon>Eukaryota</taxon>
        <taxon>Fungi</taxon>
        <taxon>Dikarya</taxon>
        <taxon>Ascomycota</taxon>
        <taxon>Pezizomycotina</taxon>
        <taxon>Sordariomycetes</taxon>
        <taxon>Sordariomycetidae</taxon>
        <taxon>Coniochaetales</taxon>
        <taxon>Coniochaetaceae</taxon>
        <taxon>Coniochaeta</taxon>
    </lineage>
</organism>
<proteinExistence type="predicted"/>
<dbReference type="FunCoup" id="A0A1J7IQM5">
    <property type="interactions" value="103"/>
</dbReference>
<feature type="compositionally biased region" description="Low complexity" evidence="1">
    <location>
        <begin position="578"/>
        <end position="610"/>
    </location>
</feature>
<dbReference type="EMBL" id="KV875097">
    <property type="protein sequence ID" value="OIW29774.1"/>
    <property type="molecule type" value="Genomic_DNA"/>
</dbReference>
<dbReference type="InParanoid" id="A0A1J7IQM5"/>
<dbReference type="InterPro" id="IPR013943">
    <property type="entry name" value="Pet127"/>
</dbReference>
<feature type="region of interest" description="Disordered" evidence="1">
    <location>
        <begin position="1"/>
        <end position="42"/>
    </location>
</feature>
<evidence type="ECO:0000256" key="1">
    <source>
        <dbReference type="SAM" id="MobiDB-lite"/>
    </source>
</evidence>
<protein>
    <submittedName>
        <fullName evidence="2">Pet127-domain-containing protein</fullName>
    </submittedName>
</protein>
<gene>
    <name evidence="2" type="ORF">CONLIGDRAFT_544745</name>
</gene>
<reference evidence="2 3" key="1">
    <citation type="submission" date="2016-10" db="EMBL/GenBank/DDBJ databases">
        <title>Draft genome sequence of Coniochaeta ligniaria NRRL30616, a lignocellulolytic fungus for bioabatement of inhibitors in plant biomass hydrolysates.</title>
        <authorList>
            <consortium name="DOE Joint Genome Institute"/>
            <person name="Jimenez D.J."/>
            <person name="Hector R.E."/>
            <person name="Riley R."/>
            <person name="Sun H."/>
            <person name="Grigoriev I.V."/>
            <person name="Van Elsas J.D."/>
            <person name="Nichols N.N."/>
        </authorList>
    </citation>
    <scope>NUCLEOTIDE SEQUENCE [LARGE SCALE GENOMIC DNA]</scope>
    <source>
        <strain evidence="2 3">NRRL 30616</strain>
    </source>
</reference>
<dbReference type="Pfam" id="PF08634">
    <property type="entry name" value="Pet127"/>
    <property type="match status" value="1"/>
</dbReference>
<feature type="non-terminal residue" evidence="2">
    <location>
        <position position="1"/>
    </location>
</feature>
<keyword evidence="3" id="KW-1185">Reference proteome</keyword>
<dbReference type="OrthoDB" id="10249045at2759"/>
<dbReference type="PANTHER" id="PTHR31014">
    <property type="entry name" value="MITOCHONDRIAL TRANSLATION SYSTEM COMPONENT PET127-RELATED"/>
    <property type="match status" value="1"/>
</dbReference>
<dbReference type="GO" id="GO:0005740">
    <property type="term" value="C:mitochondrial envelope"/>
    <property type="evidence" value="ECO:0007669"/>
    <property type="project" value="TreeGrafter"/>
</dbReference>
<dbReference type="Proteomes" id="UP000182658">
    <property type="component" value="Unassembled WGS sequence"/>
</dbReference>
<dbReference type="PANTHER" id="PTHR31014:SF0">
    <property type="entry name" value="MITOCHONDRIAL TRANSLATION SYSTEM COMPONENT PET127-RELATED"/>
    <property type="match status" value="1"/>
</dbReference>
<feature type="compositionally biased region" description="Low complexity" evidence="1">
    <location>
        <begin position="1"/>
        <end position="18"/>
    </location>
</feature>
<name>A0A1J7IQM5_9PEZI</name>
<feature type="non-terminal residue" evidence="2">
    <location>
        <position position="736"/>
    </location>
</feature>
<evidence type="ECO:0000313" key="3">
    <source>
        <dbReference type="Proteomes" id="UP000182658"/>
    </source>
</evidence>
<dbReference type="GO" id="GO:0000964">
    <property type="term" value="P:mitochondrial RNA 5'-end processing"/>
    <property type="evidence" value="ECO:0007669"/>
    <property type="project" value="TreeGrafter"/>
</dbReference>
<accession>A0A1J7IQM5</accession>
<dbReference type="STRING" id="1408157.A0A1J7IQM5"/>
<feature type="region of interest" description="Disordered" evidence="1">
    <location>
        <begin position="572"/>
        <end position="628"/>
    </location>
</feature>
<dbReference type="AlphaFoldDB" id="A0A1J7IQM5"/>
<evidence type="ECO:0000313" key="2">
    <source>
        <dbReference type="EMBL" id="OIW29774.1"/>
    </source>
</evidence>
<feature type="region of interest" description="Disordered" evidence="1">
    <location>
        <begin position="445"/>
        <end position="470"/>
    </location>
</feature>
<sequence length="736" mass="84091">EATATADSKASSSPPGSGKRAEKKPATPPKKKTRKKTKIPEIETVNASDLELVPVDQPQPPVPKLAYGLDRVLFNPGVYHLQDPRSRVYNFDPYLAGIMPVKEFDFGALRQYVTSSKDMTLANIARKAGKKYSGSTSSMTSMLAHFHYLLSAWRPINPDHVSRSFPVESRNFTRIGRAPAAIFLQYQNGTYAIDADKEFDSANVLSMLGKSMEKLLTLPKEDFEKYRRANSDQLTEEERNSDESYHYTTMGDFMMRSQLDAHDHRIPGTGMFDLKTRAVVSIRMDAQEYHKGVGYEIRHRFGEWESYEREYFDMIRSAFMKYSLQVRMGRMDGIFVAFHNIQRIFGFQYICLPEMDQSIHGTSDLTVGNHEFKFSLHLLNKLLDKATERYPKQSLRLHFETRPTEPPFMYVFAKPVTQEQIEEVQTKNKAAVEAFERDMMGLVRDDKEESEEEVPVIQKEDYSAEEDEETSLDVWEDMRLKVEEALENDEQGENFVRDAIEDALEDSGLLETESVEEKQRYLKALMEAIDLIMRLAAKSRSGSAVLTQDREEDESSDWVKLRRFEEILHEIVEKTPKPAKSSSAEETSSADTPEQDSESAPSATTPTTEQEPAKGGDASASKPVDDITRGDDVLGMIVTLRNKVDGEFVTRPEDLNKDSTWEVHYAIEELGKDRASRLYRQTIDRRHKMMAKTQPTDDAAKAWNDGFLRKLETLSKSGRAWRRKEIEAAKKQPVYV</sequence>